<protein>
    <submittedName>
        <fullName evidence="3">Uncharacterized protein</fullName>
    </submittedName>
</protein>
<feature type="compositionally biased region" description="Basic and acidic residues" evidence="1">
    <location>
        <begin position="132"/>
        <end position="144"/>
    </location>
</feature>
<dbReference type="RefSeq" id="WP_200310966.1">
    <property type="nucleotide sequence ID" value="NZ_JAENIM010000037.1"/>
</dbReference>
<feature type="compositionally biased region" description="Basic and acidic residues" evidence="1">
    <location>
        <begin position="83"/>
        <end position="92"/>
    </location>
</feature>
<comment type="caution">
    <text evidence="3">The sequence shown here is derived from an EMBL/GenBank/DDBJ whole genome shotgun (WGS) entry which is preliminary data.</text>
</comment>
<keyword evidence="2" id="KW-1133">Transmembrane helix</keyword>
<dbReference type="SUPFAM" id="SSF74653">
    <property type="entry name" value="TolA/TonB C-terminal domain"/>
    <property type="match status" value="1"/>
</dbReference>
<sequence>MTLYQRKVQQAFLITAAVYVLLACAVLLCIKLNVLEYFYDKHTKELPADDSDELNKASEVVISWQEFVPAPIELDEVIEPEKVEKQHVRTDESQVGELEEPADLIGELETVAASEAPSEEDKPAVPSVDGSEDTKFDQFYDSDVKLGSTSKEPSNEKGPPLPPRPLNTELDSPEPPKDKPHFFDHAVLADETMQPKPQEGNEAVDRVKPSEREEFNRADSLVQVPDKINAPEDEQDRRKEVPDDDNNVKEGDPTIAKSNFANVPARPGSDGFSELQTKSRIIGNISNQGVAAQNVDSTALGKYQAAISREVEKAWRVNALKYRDLIAPGVVSVRFLVDTRGKVSGIKEVELVGASAIQQAFTYSAIKKAKLPKMTGEVAKELNGEPLELIYNFYF</sequence>
<accession>A0A8J7SKR5</accession>
<dbReference type="AlphaFoldDB" id="A0A8J7SKR5"/>
<organism evidence="3 4">
    <name type="scientific">Persicirhabdus sediminis</name>
    <dbReference type="NCBI Taxonomy" id="454144"/>
    <lineage>
        <taxon>Bacteria</taxon>
        <taxon>Pseudomonadati</taxon>
        <taxon>Verrucomicrobiota</taxon>
        <taxon>Verrucomicrobiia</taxon>
        <taxon>Verrucomicrobiales</taxon>
        <taxon>Verrucomicrobiaceae</taxon>
        <taxon>Persicirhabdus</taxon>
    </lineage>
</organism>
<dbReference type="EMBL" id="JAENIM010000037">
    <property type="protein sequence ID" value="MBK1790945.1"/>
    <property type="molecule type" value="Genomic_DNA"/>
</dbReference>
<evidence type="ECO:0000256" key="2">
    <source>
        <dbReference type="SAM" id="Phobius"/>
    </source>
</evidence>
<evidence type="ECO:0000256" key="1">
    <source>
        <dbReference type="SAM" id="MobiDB-lite"/>
    </source>
</evidence>
<keyword evidence="2" id="KW-0812">Transmembrane</keyword>
<keyword evidence="4" id="KW-1185">Reference proteome</keyword>
<dbReference type="Proteomes" id="UP000624703">
    <property type="component" value="Unassembled WGS sequence"/>
</dbReference>
<keyword evidence="2" id="KW-0472">Membrane</keyword>
<dbReference type="PROSITE" id="PS51257">
    <property type="entry name" value="PROKAR_LIPOPROTEIN"/>
    <property type="match status" value="1"/>
</dbReference>
<reference evidence="3" key="1">
    <citation type="submission" date="2021-01" db="EMBL/GenBank/DDBJ databases">
        <title>Modified the classification status of verrucomicrobia.</title>
        <authorList>
            <person name="Feng X."/>
        </authorList>
    </citation>
    <scope>NUCLEOTIDE SEQUENCE</scope>
    <source>
        <strain evidence="3">_KCTC 22039</strain>
    </source>
</reference>
<gene>
    <name evidence="3" type="ORF">JIN82_07225</name>
</gene>
<feature type="region of interest" description="Disordered" evidence="1">
    <location>
        <begin position="83"/>
        <end position="273"/>
    </location>
</feature>
<feature type="compositionally biased region" description="Basic and acidic residues" evidence="1">
    <location>
        <begin position="235"/>
        <end position="252"/>
    </location>
</feature>
<feature type="transmembrane region" description="Helical" evidence="2">
    <location>
        <begin position="12"/>
        <end position="34"/>
    </location>
</feature>
<dbReference type="Gene3D" id="3.30.1150.10">
    <property type="match status" value="1"/>
</dbReference>
<evidence type="ECO:0000313" key="3">
    <source>
        <dbReference type="EMBL" id="MBK1790945.1"/>
    </source>
</evidence>
<feature type="compositionally biased region" description="Basic and acidic residues" evidence="1">
    <location>
        <begin position="203"/>
        <end position="217"/>
    </location>
</feature>
<evidence type="ECO:0000313" key="4">
    <source>
        <dbReference type="Proteomes" id="UP000624703"/>
    </source>
</evidence>
<proteinExistence type="predicted"/>
<feature type="compositionally biased region" description="Basic and acidic residues" evidence="1">
    <location>
        <begin position="174"/>
        <end position="188"/>
    </location>
</feature>
<name>A0A8J7SKR5_9BACT</name>